<dbReference type="EMBL" id="JACHJK010000004">
    <property type="protein sequence ID" value="MBB5927174.1"/>
    <property type="molecule type" value="Genomic_DNA"/>
</dbReference>
<dbReference type="Proteomes" id="UP000585836">
    <property type="component" value="Unassembled WGS sequence"/>
</dbReference>
<proteinExistence type="predicted"/>
<dbReference type="AlphaFoldDB" id="A0A7W9PT59"/>
<accession>A0A7W9PT59</accession>
<name>A0A7W9PT59_9ACTN</name>
<gene>
    <name evidence="1" type="ORF">FHS34_002632</name>
</gene>
<evidence type="ECO:0000313" key="1">
    <source>
        <dbReference type="EMBL" id="MBB5927174.1"/>
    </source>
</evidence>
<comment type="caution">
    <text evidence="1">The sequence shown here is derived from an EMBL/GenBank/DDBJ whole genome shotgun (WGS) entry which is preliminary data.</text>
</comment>
<evidence type="ECO:0000313" key="2">
    <source>
        <dbReference type="Proteomes" id="UP000585836"/>
    </source>
</evidence>
<keyword evidence="2" id="KW-1185">Reference proteome</keyword>
<protein>
    <submittedName>
        <fullName evidence="1">Uncharacterized protein</fullName>
    </submittedName>
</protein>
<reference evidence="1 2" key="1">
    <citation type="submission" date="2020-08" db="EMBL/GenBank/DDBJ databases">
        <title>Genomic Encyclopedia of Type Strains, Phase III (KMG-III): the genomes of soil and plant-associated and newly described type strains.</title>
        <authorList>
            <person name="Whitman W."/>
        </authorList>
    </citation>
    <scope>NUCLEOTIDE SEQUENCE [LARGE SCALE GENOMIC DNA]</scope>
    <source>
        <strain evidence="1 2">CECT 3313</strain>
    </source>
</reference>
<organism evidence="1 2">
    <name type="scientific">Streptomyces echinatus</name>
    <dbReference type="NCBI Taxonomy" id="67293"/>
    <lineage>
        <taxon>Bacteria</taxon>
        <taxon>Bacillati</taxon>
        <taxon>Actinomycetota</taxon>
        <taxon>Actinomycetes</taxon>
        <taxon>Kitasatosporales</taxon>
        <taxon>Streptomycetaceae</taxon>
        <taxon>Streptomyces</taxon>
    </lineage>
</organism>
<sequence>MFHARAVTVYVWHEIALTLVVPLIDRFWGVPAFERYPPLDSQWFLFASAGSSSPAPC</sequence>